<keyword evidence="4" id="KW-0274">FAD</keyword>
<dbReference type="InterPro" id="IPR007867">
    <property type="entry name" value="GMC_OxRtase_C"/>
</dbReference>
<organism evidence="10 11">
    <name type="scientific">Halioxenophilus aromaticivorans</name>
    <dbReference type="NCBI Taxonomy" id="1306992"/>
    <lineage>
        <taxon>Bacteria</taxon>
        <taxon>Pseudomonadati</taxon>
        <taxon>Pseudomonadota</taxon>
        <taxon>Gammaproteobacteria</taxon>
        <taxon>Alteromonadales</taxon>
        <taxon>Alteromonadaceae</taxon>
        <taxon>Halioxenophilus</taxon>
    </lineage>
</organism>
<dbReference type="Pfam" id="PF05199">
    <property type="entry name" value="GMC_oxred_C"/>
    <property type="match status" value="1"/>
</dbReference>
<feature type="domain" description="Glucose-methanol-choline oxidoreductase C-terminal" evidence="9">
    <location>
        <begin position="429"/>
        <end position="550"/>
    </location>
</feature>
<evidence type="ECO:0000256" key="2">
    <source>
        <dbReference type="ARBA" id="ARBA00010790"/>
    </source>
</evidence>
<dbReference type="InterPro" id="IPR036188">
    <property type="entry name" value="FAD/NAD-bd_sf"/>
</dbReference>
<comment type="caution">
    <text evidence="10">The sequence shown here is derived from an EMBL/GenBank/DDBJ whole genome shotgun (WGS) entry which is preliminary data.</text>
</comment>
<evidence type="ECO:0000259" key="7">
    <source>
        <dbReference type="Pfam" id="PF00732"/>
    </source>
</evidence>
<evidence type="ECO:0000256" key="1">
    <source>
        <dbReference type="ARBA" id="ARBA00001974"/>
    </source>
</evidence>
<dbReference type="PRINTS" id="PR00757">
    <property type="entry name" value="AMINEOXDASEF"/>
</dbReference>
<dbReference type="GO" id="GO:0050660">
    <property type="term" value="F:flavin adenine dinucleotide binding"/>
    <property type="evidence" value="ECO:0007669"/>
    <property type="project" value="InterPro"/>
</dbReference>
<dbReference type="Gene3D" id="3.50.50.60">
    <property type="entry name" value="FAD/NAD(P)-binding domain"/>
    <property type="match status" value="2"/>
</dbReference>
<dbReference type="Proteomes" id="UP001409585">
    <property type="component" value="Unassembled WGS sequence"/>
</dbReference>
<keyword evidence="11" id="KW-1185">Reference proteome</keyword>
<dbReference type="SUPFAM" id="SSF51905">
    <property type="entry name" value="FAD/NAD(P)-binding domain"/>
    <property type="match status" value="1"/>
</dbReference>
<evidence type="ECO:0000256" key="3">
    <source>
        <dbReference type="ARBA" id="ARBA00022630"/>
    </source>
</evidence>
<proteinExistence type="inferred from homology"/>
<feature type="binding site" evidence="6">
    <location>
        <position position="19"/>
    </location>
    <ligand>
        <name>FAD</name>
        <dbReference type="ChEBI" id="CHEBI:57692"/>
    </ligand>
</feature>
<evidence type="ECO:0000256" key="6">
    <source>
        <dbReference type="PIRSR" id="PIRSR601613-1"/>
    </source>
</evidence>
<protein>
    <submittedName>
        <fullName evidence="10">GMC family oxidoreductase</fullName>
    </submittedName>
</protein>
<dbReference type="PANTHER" id="PTHR42784:SF1">
    <property type="entry name" value="PYRANOSE 2-OXIDASE"/>
    <property type="match status" value="1"/>
</dbReference>
<comment type="similarity">
    <text evidence="2">Belongs to the GMC oxidoreductase family.</text>
</comment>
<evidence type="ECO:0000313" key="11">
    <source>
        <dbReference type="Proteomes" id="UP001409585"/>
    </source>
</evidence>
<dbReference type="Pfam" id="PF00890">
    <property type="entry name" value="FAD_binding_2"/>
    <property type="match status" value="1"/>
</dbReference>
<feature type="domain" description="Glucose-methanol-choline oxidoreductase N-terminal" evidence="7">
    <location>
        <begin position="79"/>
        <end position="337"/>
    </location>
</feature>
<dbReference type="Pfam" id="PF00732">
    <property type="entry name" value="GMC_oxred_N"/>
    <property type="match status" value="1"/>
</dbReference>
<accession>A0AAV3UB19</accession>
<reference evidence="11" key="1">
    <citation type="journal article" date="2019" name="Int. J. Syst. Evol. Microbiol.">
        <title>The Global Catalogue of Microorganisms (GCM) 10K type strain sequencing project: providing services to taxonomists for standard genome sequencing and annotation.</title>
        <authorList>
            <consortium name="The Broad Institute Genomics Platform"/>
            <consortium name="The Broad Institute Genome Sequencing Center for Infectious Disease"/>
            <person name="Wu L."/>
            <person name="Ma J."/>
        </authorList>
    </citation>
    <scope>NUCLEOTIDE SEQUENCE [LARGE SCALE GENOMIC DNA]</scope>
    <source>
        <strain evidence="11">JCM 19134</strain>
    </source>
</reference>
<sequence length="567" mass="63122">MKTKPNNNFDAIVIGSGISGGWAAKELAEKGLSVLVLERGKEMRHGLDYTGEHVPTWDLPFNGKPDRELESRDYAIQSQSYAFMASNIQFWNNDRLNPYQNNPEKPFTWTRGDHVGGRSLMWGRQSYRFSEQDFNANAKDGHGKPWPVTYQEIAPWYSHVEKFIGVNGKKEGLPQLPDGDFQKPMPWYHLEKEIQKKLKAARPDITLTNARTAILTENLPGRSACHYCGPCENGCSTGSYFSSQSSTLPAALATGNVTIRANALVERLEYDNNTQKISQVCVVDTKTNERSQYSAKVVFLCASTIASTQLLLNSANEHFPTGLANSSGVLGHYLMDHFSGIGAAGLFTNYSNYYYHGNRPTGLYVPRFRNLSNDEDLGFVRGYGFQTNTSRSSWIGSFNAPGIGAEYKNNLTQPKHWTFYVGGFGECLPQKRNKLYLTNKKDRFGVPQVAFDFEWSDNEKAMAKDIKQQAKDIVTKAGASFSVEFGDDENLSTPGAAIHEMGTARMGHNPNQSVLNKYNQAHDINNLFITDGSFMASSACVNPSLTYMAFTARACDYAVKQLKSGNI</sequence>
<evidence type="ECO:0000313" key="10">
    <source>
        <dbReference type="EMBL" id="GAA4962211.1"/>
    </source>
</evidence>
<feature type="domain" description="FAD-dependent oxidoreductase 2 FAD-binding" evidence="8">
    <location>
        <begin position="10"/>
        <end position="47"/>
    </location>
</feature>
<evidence type="ECO:0000259" key="8">
    <source>
        <dbReference type="Pfam" id="PF00890"/>
    </source>
</evidence>
<dbReference type="AlphaFoldDB" id="A0AAV3UB19"/>
<name>A0AAV3UB19_9ALTE</name>
<dbReference type="RefSeq" id="WP_345428374.1">
    <property type="nucleotide sequence ID" value="NZ_AP031496.1"/>
</dbReference>
<dbReference type="InterPro" id="IPR003953">
    <property type="entry name" value="FAD-dep_OxRdtase_2_FAD-bd"/>
</dbReference>
<evidence type="ECO:0000256" key="5">
    <source>
        <dbReference type="ARBA" id="ARBA00023002"/>
    </source>
</evidence>
<evidence type="ECO:0000256" key="4">
    <source>
        <dbReference type="ARBA" id="ARBA00022827"/>
    </source>
</evidence>
<keyword evidence="5" id="KW-0560">Oxidoreductase</keyword>
<evidence type="ECO:0000259" key="9">
    <source>
        <dbReference type="Pfam" id="PF05199"/>
    </source>
</evidence>
<dbReference type="InterPro" id="IPR000172">
    <property type="entry name" value="GMC_OxRdtase_N"/>
</dbReference>
<dbReference type="InterPro" id="IPR051473">
    <property type="entry name" value="P2Ox-like"/>
</dbReference>
<dbReference type="InterPro" id="IPR001613">
    <property type="entry name" value="Flavin_amine_oxidase"/>
</dbReference>
<dbReference type="GO" id="GO:0016614">
    <property type="term" value="F:oxidoreductase activity, acting on CH-OH group of donors"/>
    <property type="evidence" value="ECO:0007669"/>
    <property type="project" value="InterPro"/>
</dbReference>
<comment type="cofactor">
    <cofactor evidence="1">
        <name>FAD</name>
        <dbReference type="ChEBI" id="CHEBI:57692"/>
    </cofactor>
</comment>
<gene>
    <name evidence="10" type="ORF">GCM10025791_49890</name>
</gene>
<dbReference type="SUPFAM" id="SSF54373">
    <property type="entry name" value="FAD-linked reductases, C-terminal domain"/>
    <property type="match status" value="1"/>
</dbReference>
<dbReference type="PANTHER" id="PTHR42784">
    <property type="entry name" value="PYRANOSE 2-OXIDASE"/>
    <property type="match status" value="1"/>
</dbReference>
<keyword evidence="3" id="KW-0285">Flavoprotein</keyword>
<dbReference type="EMBL" id="BAABLX010000080">
    <property type="protein sequence ID" value="GAA4962211.1"/>
    <property type="molecule type" value="Genomic_DNA"/>
</dbReference>